<dbReference type="EMBL" id="QMQA01000049">
    <property type="protein sequence ID" value="RLE14341.1"/>
    <property type="molecule type" value="Genomic_DNA"/>
</dbReference>
<feature type="modified residue" description="N6-lipoyllysine" evidence="3 4">
    <location>
        <position position="63"/>
    </location>
</feature>
<evidence type="ECO:0000259" key="5">
    <source>
        <dbReference type="PROSITE" id="PS50968"/>
    </source>
</evidence>
<dbReference type="GO" id="GO:0005829">
    <property type="term" value="C:cytosol"/>
    <property type="evidence" value="ECO:0007669"/>
    <property type="project" value="TreeGrafter"/>
</dbReference>
<dbReference type="InterPro" id="IPR000089">
    <property type="entry name" value="Biotin_lipoyl"/>
</dbReference>
<evidence type="ECO:0000256" key="2">
    <source>
        <dbReference type="ARBA" id="ARBA00022823"/>
    </source>
</evidence>
<comment type="caution">
    <text evidence="6">The sequence shown here is derived from an EMBL/GenBank/DDBJ whole genome shotgun (WGS) entry which is preliminary data.</text>
</comment>
<dbReference type="PANTHER" id="PTHR11715:SF3">
    <property type="entry name" value="GLYCINE CLEAVAGE SYSTEM H PROTEIN-RELATED"/>
    <property type="match status" value="1"/>
</dbReference>
<dbReference type="InterPro" id="IPR033753">
    <property type="entry name" value="GCV_H/Fam206"/>
</dbReference>
<dbReference type="InterPro" id="IPR011053">
    <property type="entry name" value="Single_hybrid_motif"/>
</dbReference>
<evidence type="ECO:0000313" key="6">
    <source>
        <dbReference type="EMBL" id="RLE14341.1"/>
    </source>
</evidence>
<protein>
    <recommendedName>
        <fullName evidence="3">Glycine cleavage system H protein</fullName>
    </recommendedName>
</protein>
<dbReference type="PANTHER" id="PTHR11715">
    <property type="entry name" value="GLYCINE CLEAVAGE SYSTEM H PROTEIN"/>
    <property type="match status" value="1"/>
</dbReference>
<evidence type="ECO:0000313" key="7">
    <source>
        <dbReference type="Proteomes" id="UP000280417"/>
    </source>
</evidence>
<dbReference type="AlphaFoldDB" id="A0A662DJ58"/>
<proteinExistence type="inferred from homology"/>
<evidence type="ECO:0000256" key="1">
    <source>
        <dbReference type="ARBA" id="ARBA00009249"/>
    </source>
</evidence>
<evidence type="ECO:0000256" key="3">
    <source>
        <dbReference type="HAMAP-Rule" id="MF_00272"/>
    </source>
</evidence>
<dbReference type="GO" id="GO:0009249">
    <property type="term" value="P:protein lipoylation"/>
    <property type="evidence" value="ECO:0007669"/>
    <property type="project" value="TreeGrafter"/>
</dbReference>
<accession>A0A662DJ58</accession>
<dbReference type="Pfam" id="PF01597">
    <property type="entry name" value="GCV_H"/>
    <property type="match status" value="1"/>
</dbReference>
<name>A0A662DJ58_UNCAE</name>
<reference evidence="6 7" key="1">
    <citation type="submission" date="2018-06" db="EMBL/GenBank/DDBJ databases">
        <title>Extensive metabolic versatility and redundancy in microbially diverse, dynamic hydrothermal sediments.</title>
        <authorList>
            <person name="Dombrowski N."/>
            <person name="Teske A."/>
            <person name="Baker B.J."/>
        </authorList>
    </citation>
    <scope>NUCLEOTIDE SEQUENCE [LARGE SCALE GENOMIC DNA]</scope>
    <source>
        <strain evidence="6">B3_G15</strain>
    </source>
</reference>
<comment type="subunit">
    <text evidence="3">The glycine cleavage system is composed of four proteins: P, T, L and H.</text>
</comment>
<feature type="domain" description="Lipoyl-binding" evidence="5">
    <location>
        <begin position="22"/>
        <end position="104"/>
    </location>
</feature>
<dbReference type="HAMAP" id="MF_00272">
    <property type="entry name" value="GcvH"/>
    <property type="match status" value="1"/>
</dbReference>
<dbReference type="NCBIfam" id="TIGR00527">
    <property type="entry name" value="gcvH"/>
    <property type="match status" value="1"/>
</dbReference>
<dbReference type="PROSITE" id="PS00189">
    <property type="entry name" value="LIPOYL"/>
    <property type="match status" value="1"/>
</dbReference>
<dbReference type="InterPro" id="IPR003016">
    <property type="entry name" value="2-oxoA_DH_lipoyl-BS"/>
</dbReference>
<dbReference type="GO" id="GO:0005960">
    <property type="term" value="C:glycine cleavage complex"/>
    <property type="evidence" value="ECO:0007669"/>
    <property type="project" value="InterPro"/>
</dbReference>
<organism evidence="6 7">
    <name type="scientific">Aerophobetes bacterium</name>
    <dbReference type="NCBI Taxonomy" id="2030807"/>
    <lineage>
        <taxon>Bacteria</taxon>
        <taxon>Candidatus Aerophobota</taxon>
    </lineage>
</organism>
<dbReference type="Proteomes" id="UP000280417">
    <property type="component" value="Unassembled WGS sequence"/>
</dbReference>
<dbReference type="InterPro" id="IPR002930">
    <property type="entry name" value="GCV_H"/>
</dbReference>
<evidence type="ECO:0000256" key="4">
    <source>
        <dbReference type="PIRSR" id="PIRSR617453-50"/>
    </source>
</evidence>
<comment type="similarity">
    <text evidence="1 3">Belongs to the GcvH family.</text>
</comment>
<gene>
    <name evidence="3 6" type="primary">gcvH</name>
    <name evidence="6" type="ORF">DRJ04_02600</name>
</gene>
<dbReference type="InterPro" id="IPR017453">
    <property type="entry name" value="GCV_H_sub"/>
</dbReference>
<sequence>MMYPDELRYLDSHQWIKVENDVGVIGITQYGQEKMGEILYVELPSEGRKIVQKESFSTLESVKAAFDVPSPVSGEILEVNQKLNQDPSLVNKDPYGEGWLVKVKIFEPSELDSLLTSSEYEKIVEKNQSS</sequence>
<dbReference type="PROSITE" id="PS50968">
    <property type="entry name" value="BIOTINYL_LIPOYL"/>
    <property type="match status" value="1"/>
</dbReference>
<keyword evidence="2 3" id="KW-0450">Lipoyl</keyword>
<dbReference type="GO" id="GO:0019464">
    <property type="term" value="P:glycine decarboxylation via glycine cleavage system"/>
    <property type="evidence" value="ECO:0007669"/>
    <property type="project" value="UniProtKB-UniRule"/>
</dbReference>
<dbReference type="Gene3D" id="2.40.50.100">
    <property type="match status" value="1"/>
</dbReference>
<dbReference type="CDD" id="cd06848">
    <property type="entry name" value="GCS_H"/>
    <property type="match status" value="1"/>
</dbReference>
<dbReference type="SUPFAM" id="SSF51230">
    <property type="entry name" value="Single hybrid motif"/>
    <property type="match status" value="1"/>
</dbReference>
<dbReference type="NCBIfam" id="NF002270">
    <property type="entry name" value="PRK01202.1"/>
    <property type="match status" value="1"/>
</dbReference>
<comment type="function">
    <text evidence="3">The glycine cleavage system catalyzes the degradation of glycine. The H protein shuttles the methylamine group of glycine from the P protein to the T protein.</text>
</comment>
<comment type="cofactor">
    <cofactor evidence="3">
        <name>(R)-lipoate</name>
        <dbReference type="ChEBI" id="CHEBI:83088"/>
    </cofactor>
    <text evidence="3">Binds 1 lipoyl cofactor covalently.</text>
</comment>